<comment type="caution">
    <text evidence="3">The sequence shown here is derived from an EMBL/GenBank/DDBJ whole genome shotgun (WGS) entry which is preliminary data.</text>
</comment>
<dbReference type="InterPro" id="IPR035421">
    <property type="entry name" value="Terminase_6C"/>
</dbReference>
<dbReference type="AlphaFoldDB" id="A0A5B0DYM7"/>
<gene>
    <name evidence="3" type="ORF">FPY71_07180</name>
</gene>
<dbReference type="InterPro" id="IPR027417">
    <property type="entry name" value="P-loop_NTPase"/>
</dbReference>
<organism evidence="3 4">
    <name type="scientific">Aureimonas fodinaquatilis</name>
    <dbReference type="NCBI Taxonomy" id="2565783"/>
    <lineage>
        <taxon>Bacteria</taxon>
        <taxon>Pseudomonadati</taxon>
        <taxon>Pseudomonadota</taxon>
        <taxon>Alphaproteobacteria</taxon>
        <taxon>Hyphomicrobiales</taxon>
        <taxon>Aurantimonadaceae</taxon>
        <taxon>Aureimonas</taxon>
    </lineage>
</organism>
<proteinExistence type="predicted"/>
<dbReference type="Proteomes" id="UP000324738">
    <property type="component" value="Unassembled WGS sequence"/>
</dbReference>
<evidence type="ECO:0000313" key="4">
    <source>
        <dbReference type="Proteomes" id="UP000324738"/>
    </source>
</evidence>
<evidence type="ECO:0000313" key="3">
    <source>
        <dbReference type="EMBL" id="KAA0970299.1"/>
    </source>
</evidence>
<dbReference type="EMBL" id="VTWH01000002">
    <property type="protein sequence ID" value="KAA0970299.1"/>
    <property type="molecule type" value="Genomic_DNA"/>
</dbReference>
<name>A0A5B0DYM7_9HYPH</name>
<dbReference type="Pfam" id="PF03237">
    <property type="entry name" value="Terminase_6N"/>
    <property type="match status" value="1"/>
</dbReference>
<evidence type="ECO:0000256" key="1">
    <source>
        <dbReference type="ARBA" id="ARBA00022612"/>
    </source>
</evidence>
<dbReference type="Gene3D" id="3.30.420.280">
    <property type="match status" value="1"/>
</dbReference>
<accession>A0A5B0DYM7</accession>
<reference evidence="3 4" key="1">
    <citation type="submission" date="2019-08" db="EMBL/GenBank/DDBJ databases">
        <title>Aureimonas fodiniaquatilis sp. nov., isolated from a coal mine wastewater.</title>
        <authorList>
            <person name="Kim W."/>
        </authorList>
    </citation>
    <scope>NUCLEOTIDE SEQUENCE [LARGE SCALE GENOMIC DNA]</scope>
    <source>
        <strain evidence="3 4">CAU 1482</strain>
    </source>
</reference>
<keyword evidence="1" id="KW-1188">Viral release from host cell</keyword>
<dbReference type="Gene3D" id="3.40.50.300">
    <property type="entry name" value="P-loop containing nucleotide triphosphate hydrolases"/>
    <property type="match status" value="1"/>
</dbReference>
<protein>
    <submittedName>
        <fullName evidence="3">Terminase</fullName>
    </submittedName>
</protein>
<keyword evidence="4" id="KW-1185">Reference proteome</keyword>
<sequence length="413" mass="45759">MRISLSGPQHDFVSAPEQFPAMVAGFGAGKSHAAIMRAIAKKLCYPKQNVAYYLPTYRLVADMAFPRFAEALSELSIPFTINKTDADVIIGPGGAWGKIILRTMDTPERIVAYEVADSIVDELDTLPKDKAADVWRRVMSRNRQKKPDGSPNTIGVATTPEGFRFVHWRWVEQAQPGYRIIQAPTYSNKHLPADYVDNIRNDYPPQLIDAYIEGRFVNLTSGSVYSSFDRTRCNSDETIREYEPLFIGQDFNVGAMSSAVIVRRPDGWHAVDEVVGILDTPALISTLASRYGGHKLYLYPDASGGSRKTVNASVSDIALLQKAGISVRAPAKNPPVKDRILALNGAFERAELRVNAKRCPTIAAGLEQQAFDKNGEPDKSSGYDHMNDALGYFVHYEMPIRKPIAAVPVRFTY</sequence>
<dbReference type="OrthoDB" id="479677at2"/>
<feature type="domain" description="Terminase large subunit gp17-like C-terminal" evidence="2">
    <location>
        <begin position="247"/>
        <end position="396"/>
    </location>
</feature>
<evidence type="ECO:0000259" key="2">
    <source>
        <dbReference type="Pfam" id="PF17289"/>
    </source>
</evidence>
<dbReference type="Pfam" id="PF17289">
    <property type="entry name" value="Terminase_6C"/>
    <property type="match status" value="1"/>
</dbReference>